<feature type="compositionally biased region" description="Acidic residues" evidence="8">
    <location>
        <begin position="423"/>
        <end position="435"/>
    </location>
</feature>
<protein>
    <submittedName>
        <fullName evidence="9">Uncharacterized protein</fullName>
    </submittedName>
</protein>
<reference evidence="9 10" key="1">
    <citation type="submission" date="2024-07" db="EMBL/GenBank/DDBJ databases">
        <title>Chromosome-level genome assembly of the water stick insect Ranatra chinensis (Heteroptera: Nepidae).</title>
        <authorList>
            <person name="Liu X."/>
        </authorList>
    </citation>
    <scope>NUCLEOTIDE SEQUENCE [LARGE SCALE GENOMIC DNA]</scope>
    <source>
        <strain evidence="9">Cailab_2021Rc</strain>
        <tissue evidence="9">Muscle</tissue>
    </source>
</reference>
<keyword evidence="7" id="KW-0479">Metal-binding</keyword>
<keyword evidence="3" id="KW-0575">Peroxidase</keyword>
<dbReference type="PRINTS" id="PR00457">
    <property type="entry name" value="ANPEROXIDASE"/>
</dbReference>
<accession>A0ABD0Y536</accession>
<dbReference type="InterPro" id="IPR019791">
    <property type="entry name" value="Haem_peroxidase_animal"/>
</dbReference>
<keyword evidence="10" id="KW-1185">Reference proteome</keyword>
<dbReference type="FunFam" id="1.10.640.10:FF:000003">
    <property type="entry name" value="chorion peroxidase"/>
    <property type="match status" value="1"/>
</dbReference>
<gene>
    <name evidence="9" type="ORF">AAG570_003792</name>
</gene>
<dbReference type="PANTHER" id="PTHR11475:SF106">
    <property type="entry name" value="CURLY SU"/>
    <property type="match status" value="1"/>
</dbReference>
<feature type="binding site" description="axial binding residue" evidence="7">
    <location>
        <position position="166"/>
    </location>
    <ligand>
        <name>heme b</name>
        <dbReference type="ChEBI" id="CHEBI:60344"/>
    </ligand>
    <ligandPart>
        <name>Fe</name>
        <dbReference type="ChEBI" id="CHEBI:18248"/>
    </ligandPart>
</feature>
<organism evidence="9 10">
    <name type="scientific">Ranatra chinensis</name>
    <dbReference type="NCBI Taxonomy" id="642074"/>
    <lineage>
        <taxon>Eukaryota</taxon>
        <taxon>Metazoa</taxon>
        <taxon>Ecdysozoa</taxon>
        <taxon>Arthropoda</taxon>
        <taxon>Hexapoda</taxon>
        <taxon>Insecta</taxon>
        <taxon>Pterygota</taxon>
        <taxon>Neoptera</taxon>
        <taxon>Paraneoptera</taxon>
        <taxon>Hemiptera</taxon>
        <taxon>Heteroptera</taxon>
        <taxon>Panheteroptera</taxon>
        <taxon>Nepomorpha</taxon>
        <taxon>Nepidae</taxon>
        <taxon>Ranatrinae</taxon>
        <taxon>Ranatra</taxon>
    </lineage>
</organism>
<comment type="caution">
    <text evidence="9">The sequence shown here is derived from an EMBL/GenBank/DDBJ whole genome shotgun (WGS) entry which is preliminary data.</text>
</comment>
<dbReference type="PANTHER" id="PTHR11475">
    <property type="entry name" value="OXIDASE/PEROXIDASE"/>
    <property type="match status" value="1"/>
</dbReference>
<evidence type="ECO:0000256" key="4">
    <source>
        <dbReference type="ARBA" id="ARBA00022617"/>
    </source>
</evidence>
<evidence type="ECO:0000313" key="10">
    <source>
        <dbReference type="Proteomes" id="UP001558652"/>
    </source>
</evidence>
<evidence type="ECO:0000313" key="9">
    <source>
        <dbReference type="EMBL" id="KAL1122387.1"/>
    </source>
</evidence>
<dbReference type="SUPFAM" id="SSF48113">
    <property type="entry name" value="Heme-dependent peroxidases"/>
    <property type="match status" value="1"/>
</dbReference>
<dbReference type="InterPro" id="IPR010255">
    <property type="entry name" value="Haem_peroxidase_sf"/>
</dbReference>
<dbReference type="PROSITE" id="PS50292">
    <property type="entry name" value="PEROXIDASE_3"/>
    <property type="match status" value="1"/>
</dbReference>
<comment type="subcellular location">
    <subcellularLocation>
        <location evidence="1">Secreted</location>
    </subcellularLocation>
</comment>
<dbReference type="Gene3D" id="1.10.640.10">
    <property type="entry name" value="Haem peroxidase domain superfamily, animal type"/>
    <property type="match status" value="1"/>
</dbReference>
<sequence length="482" mass="55025">MYGSDFRMADSLRLLRGGQMKTFPFFDNLGLKPLLPPKTEKPDDGCIRPHPDIFCFHAGDNRVNEQLALGVLHTLTIREHNRIATQLANLNPHWDDETLYQETRHIMAALVQHITYNEFLPQLLGNKFLTEFDLKLKKSGYSDDYDPEVDATVAAAFGAAAFRFGHSLLPNTLQRRSPTHKLIGERRLSEMLQQPYDLYKPKAIDEYLLGMISQAVQAMDHSVTTEVTNHLFQDPARDFGRDLASINIARGREHGIPGYVQYRKLCGLNDITDWHHLLSFMPNSTVKQYLHLYRNLEDIDLWSAGISEFPVNGSMVGAVFSCIIANTFKDLKVGDKFWYENGGLPSSFTPSQLNEIRKYSLSRLLCNTGDNIQTIQPRAMLLPNYNTNSRVSCKSGEIPNIDLRFWRERLTSDRPYSEKPFIEEETDNLSEELNPEDEKPIGFDQVIANLIKGQNKSVYTLHLTDHHGVNNNLDQEKAVKLE</sequence>
<evidence type="ECO:0000256" key="7">
    <source>
        <dbReference type="PIRSR" id="PIRSR619791-2"/>
    </source>
</evidence>
<dbReference type="GO" id="GO:0005576">
    <property type="term" value="C:extracellular region"/>
    <property type="evidence" value="ECO:0007669"/>
    <property type="project" value="UniProtKB-SubCell"/>
</dbReference>
<proteinExistence type="predicted"/>
<dbReference type="GO" id="GO:0004601">
    <property type="term" value="F:peroxidase activity"/>
    <property type="evidence" value="ECO:0007669"/>
    <property type="project" value="UniProtKB-KW"/>
</dbReference>
<feature type="region of interest" description="Disordered" evidence="8">
    <location>
        <begin position="417"/>
        <end position="436"/>
    </location>
</feature>
<keyword evidence="6 7" id="KW-0408">Iron</keyword>
<dbReference type="Pfam" id="PF03098">
    <property type="entry name" value="An_peroxidase"/>
    <property type="match status" value="1"/>
</dbReference>
<dbReference type="AlphaFoldDB" id="A0ABD0Y536"/>
<evidence type="ECO:0000256" key="8">
    <source>
        <dbReference type="SAM" id="MobiDB-lite"/>
    </source>
</evidence>
<name>A0ABD0Y536_9HEMI</name>
<dbReference type="EMBL" id="JBFDAA010000014">
    <property type="protein sequence ID" value="KAL1122387.1"/>
    <property type="molecule type" value="Genomic_DNA"/>
</dbReference>
<dbReference type="Proteomes" id="UP001558652">
    <property type="component" value="Unassembled WGS sequence"/>
</dbReference>
<keyword evidence="3" id="KW-0560">Oxidoreductase</keyword>
<evidence type="ECO:0000256" key="5">
    <source>
        <dbReference type="ARBA" id="ARBA00022729"/>
    </source>
</evidence>
<evidence type="ECO:0000256" key="6">
    <source>
        <dbReference type="ARBA" id="ARBA00023004"/>
    </source>
</evidence>
<keyword evidence="2" id="KW-0964">Secreted</keyword>
<keyword evidence="4 7" id="KW-0349">Heme</keyword>
<dbReference type="InterPro" id="IPR037120">
    <property type="entry name" value="Haem_peroxidase_sf_animal"/>
</dbReference>
<evidence type="ECO:0000256" key="1">
    <source>
        <dbReference type="ARBA" id="ARBA00004613"/>
    </source>
</evidence>
<keyword evidence="5" id="KW-0732">Signal</keyword>
<dbReference type="GO" id="GO:0022412">
    <property type="term" value="P:cellular process involved in reproduction in multicellular organism"/>
    <property type="evidence" value="ECO:0007669"/>
    <property type="project" value="UniProtKB-ARBA"/>
</dbReference>
<evidence type="ECO:0000256" key="2">
    <source>
        <dbReference type="ARBA" id="ARBA00022525"/>
    </source>
</evidence>
<evidence type="ECO:0000256" key="3">
    <source>
        <dbReference type="ARBA" id="ARBA00022559"/>
    </source>
</evidence>
<dbReference type="CDD" id="cd09823">
    <property type="entry name" value="peroxinectin_like"/>
    <property type="match status" value="1"/>
</dbReference>